<keyword evidence="16" id="KW-1015">Disulfide bond</keyword>
<comment type="similarity">
    <text evidence="2 15 17">Belongs to the Toll-like receptor family.</text>
</comment>
<dbReference type="InterPro" id="IPR000157">
    <property type="entry name" value="TIR_dom"/>
</dbReference>
<dbReference type="GO" id="GO:0035354">
    <property type="term" value="C:Toll-like receptor 1-Toll-like receptor 2 protein complex"/>
    <property type="evidence" value="ECO:0007669"/>
    <property type="project" value="TreeGrafter"/>
</dbReference>
<evidence type="ECO:0000256" key="12">
    <source>
        <dbReference type="ARBA" id="ARBA00023170"/>
    </source>
</evidence>
<dbReference type="InterPro" id="IPR003591">
    <property type="entry name" value="Leu-rich_rpt_typical-subtyp"/>
</dbReference>
<evidence type="ECO:0000313" key="19">
    <source>
        <dbReference type="Proteomes" id="UP001652624"/>
    </source>
</evidence>
<proteinExistence type="inferred from homology"/>
<evidence type="ECO:0000256" key="14">
    <source>
        <dbReference type="ARBA" id="ARBA00023198"/>
    </source>
</evidence>
<evidence type="ECO:0000256" key="15">
    <source>
        <dbReference type="PIRNR" id="PIRNR037595"/>
    </source>
</evidence>
<dbReference type="Gene3D" id="3.80.10.10">
    <property type="entry name" value="Ribonuclease Inhibitor"/>
    <property type="match status" value="1"/>
</dbReference>
<keyword evidence="13" id="KW-0325">Glycoprotein</keyword>
<accession>A0A1S2ZQ76</accession>
<reference evidence="20" key="1">
    <citation type="submission" date="2025-08" db="UniProtKB">
        <authorList>
            <consortium name="RefSeq"/>
        </authorList>
    </citation>
    <scope>IDENTIFICATION</scope>
</reference>
<evidence type="ECO:0000256" key="16">
    <source>
        <dbReference type="PIRSR" id="PIRSR037595-2"/>
    </source>
</evidence>
<keyword evidence="9 17" id="KW-1133">Transmembrane helix</keyword>
<dbReference type="InterPro" id="IPR017241">
    <property type="entry name" value="Toll-like_receptor"/>
</dbReference>
<dbReference type="GeneID" id="103113283"/>
<keyword evidence="5 17" id="KW-0812">Transmembrane</keyword>
<evidence type="ECO:0000256" key="3">
    <source>
        <dbReference type="ARBA" id="ARBA00022588"/>
    </source>
</evidence>
<evidence type="ECO:0000256" key="13">
    <source>
        <dbReference type="ARBA" id="ARBA00023180"/>
    </source>
</evidence>
<feature type="domain" description="TIR" evidence="18">
    <location>
        <begin position="639"/>
        <end position="780"/>
    </location>
</feature>
<dbReference type="STRING" id="9365.ENSEEUP00000014484"/>
<dbReference type="Pfam" id="PF13855">
    <property type="entry name" value="LRR_8"/>
    <property type="match status" value="1"/>
</dbReference>
<organism evidence="19 20">
    <name type="scientific">Erinaceus europaeus</name>
    <name type="common">Western European hedgehog</name>
    <dbReference type="NCBI Taxonomy" id="9365"/>
    <lineage>
        <taxon>Eukaryota</taxon>
        <taxon>Metazoa</taxon>
        <taxon>Chordata</taxon>
        <taxon>Craniata</taxon>
        <taxon>Vertebrata</taxon>
        <taxon>Euteleostomi</taxon>
        <taxon>Mammalia</taxon>
        <taxon>Eutheria</taxon>
        <taxon>Laurasiatheria</taxon>
        <taxon>Eulipotyphla</taxon>
        <taxon>Erinaceidae</taxon>
        <taxon>Erinaceinae</taxon>
        <taxon>Erinaceus</taxon>
    </lineage>
</organism>
<keyword evidence="4" id="KW-0433">Leucine-rich repeat</keyword>
<dbReference type="InParanoid" id="A0A1S2ZQ76"/>
<dbReference type="InterPro" id="IPR000483">
    <property type="entry name" value="Cys-rich_flank_reg_C"/>
</dbReference>
<dbReference type="GO" id="GO:0004888">
    <property type="term" value="F:transmembrane signaling receptor activity"/>
    <property type="evidence" value="ECO:0007669"/>
    <property type="project" value="InterPro"/>
</dbReference>
<dbReference type="eggNOG" id="KOG4641">
    <property type="taxonomic scope" value="Eukaryota"/>
</dbReference>
<dbReference type="PROSITE" id="PS50104">
    <property type="entry name" value="TIR"/>
    <property type="match status" value="1"/>
</dbReference>
<evidence type="ECO:0000259" key="18">
    <source>
        <dbReference type="PROSITE" id="PS50104"/>
    </source>
</evidence>
<dbReference type="SMART" id="SM00082">
    <property type="entry name" value="LRRCT"/>
    <property type="match status" value="1"/>
</dbReference>
<dbReference type="SUPFAM" id="SSF52058">
    <property type="entry name" value="L domain-like"/>
    <property type="match status" value="2"/>
</dbReference>
<comment type="subcellular location">
    <subcellularLocation>
        <location evidence="1 17">Membrane</location>
        <topology evidence="1 17">Single-pass type I membrane protein</topology>
    </subcellularLocation>
</comment>
<comment type="function">
    <text evidence="15">Participates in the innate immune response to microbial agents. Specifically recognizes diacylated and triacylated lipopeptides. Cooperates with TLR2 to mediate the innate immune response to bacterial lipoproteins or lipopeptides.</text>
</comment>
<evidence type="ECO:0000313" key="20">
    <source>
        <dbReference type="RefSeq" id="XP_007522865.2"/>
    </source>
</evidence>
<dbReference type="AlphaFoldDB" id="A0A1S2ZQ76"/>
<dbReference type="PROSITE" id="PS51450">
    <property type="entry name" value="LRR"/>
    <property type="match status" value="2"/>
</dbReference>
<evidence type="ECO:0000256" key="7">
    <source>
        <dbReference type="ARBA" id="ARBA00022737"/>
    </source>
</evidence>
<dbReference type="Proteomes" id="UP001652624">
    <property type="component" value="Chromosome 3"/>
</dbReference>
<dbReference type="SUPFAM" id="SSF52200">
    <property type="entry name" value="Toll/Interleukin receptor TIR domain"/>
    <property type="match status" value="1"/>
</dbReference>
<dbReference type="PANTHER" id="PTHR24365">
    <property type="entry name" value="TOLL-LIKE RECEPTOR"/>
    <property type="match status" value="1"/>
</dbReference>
<keyword evidence="8 15" id="KW-0391">Immunity</keyword>
<dbReference type="GO" id="GO:0071727">
    <property type="term" value="P:cellular response to triacyl bacterial lipopeptide"/>
    <property type="evidence" value="ECO:0007669"/>
    <property type="project" value="TreeGrafter"/>
</dbReference>
<evidence type="ECO:0000256" key="1">
    <source>
        <dbReference type="ARBA" id="ARBA00004479"/>
    </source>
</evidence>
<evidence type="ECO:0000256" key="4">
    <source>
        <dbReference type="ARBA" id="ARBA00022614"/>
    </source>
</evidence>
<dbReference type="GO" id="GO:0035663">
    <property type="term" value="F:Toll-like receptor 2 binding"/>
    <property type="evidence" value="ECO:0007669"/>
    <property type="project" value="TreeGrafter"/>
</dbReference>
<keyword evidence="10" id="KW-0520">NAD</keyword>
<dbReference type="InterPro" id="IPR032675">
    <property type="entry name" value="LRR_dom_sf"/>
</dbReference>
<evidence type="ECO:0000256" key="10">
    <source>
        <dbReference type="ARBA" id="ARBA00023027"/>
    </source>
</evidence>
<evidence type="ECO:0000256" key="9">
    <source>
        <dbReference type="ARBA" id="ARBA00022989"/>
    </source>
</evidence>
<dbReference type="InterPro" id="IPR035897">
    <property type="entry name" value="Toll_tir_struct_dom_sf"/>
</dbReference>
<dbReference type="InterPro" id="IPR001611">
    <property type="entry name" value="Leu-rich_rpt"/>
</dbReference>
<dbReference type="PANTHER" id="PTHR24365:SF261">
    <property type="entry name" value="TOLL-LIKE RECEPTOR 1"/>
    <property type="match status" value="1"/>
</dbReference>
<evidence type="ECO:0000256" key="2">
    <source>
        <dbReference type="ARBA" id="ARBA00009634"/>
    </source>
</evidence>
<evidence type="ECO:0000256" key="6">
    <source>
        <dbReference type="ARBA" id="ARBA00022729"/>
    </source>
</evidence>
<dbReference type="PIRSF" id="PIRSF037595">
    <property type="entry name" value="Toll-like_receptor"/>
    <property type="match status" value="1"/>
</dbReference>
<gene>
    <name evidence="20" type="primary">TLR1</name>
</gene>
<keyword evidence="14 15" id="KW-0395">Inflammatory response</keyword>
<dbReference type="GO" id="GO:0045087">
    <property type="term" value="P:innate immune response"/>
    <property type="evidence" value="ECO:0007669"/>
    <property type="project" value="UniProtKB-UniRule"/>
</dbReference>
<comment type="caution">
    <text evidence="17">Lacks conserved residue(s) required for the propagation of feature annotation.</text>
</comment>
<dbReference type="PRINTS" id="PR00019">
    <property type="entry name" value="LEURICHRPT"/>
</dbReference>
<sequence length="805" mass="92528">MTKTYSIVFHLIIIFMLIVKIRTLLSDGSDVLADRSNRTLIHIPKDLPPSTTILNVSHNYISELWASDILSLSKLKILIMSHNRIQNLDISVFRFNQELEYLDLSHNKLETISCHSTANLKHLDLSFNAFVFLPICKEFGNMSQLEFLGLSASQLQKSRLLSISHLHISKVLLVLGDSYGEKEIPDSLQDLNTESLHIVFPLGKEFHFNLDVSISQAVSLELSNIQYVLEDGGACSFQNALRKLQKNPRLSNLTLNNIDTTWNSFMMILQLVWHTGVEYFSIKNVKLQGWFHPREFNYSDTSLKSLTIHQVVNNAYSLEQNSIYKIFANMNIQHFTVSGTPMVHMLCPLQTSPFLYLDFSNNLLTDMIFKDCGNLTKLETLILQMNQLQEFTKIVYMTKKMKSLQLLDISQNSLRIDENEGNCSWTESLSSLNLSSNILTESVFRCLPPRVKVLDLHSNRIRSIPRDVNNLEALQVLNVASNFLTNLPGCGAFSSLSALIIDYNSISSPSVDFFQSCQNIRSVKAGNNPFQCTCELREFVQRMGQVSREVVEDWPGSYQCDYPESFKGTALKDFHMSQLSCNTTLLIVTIVVIVLVLGSTTVMLCIYFDVLWYLRMMCHWTQTRQRARNTPLAELQRNLQFHAFISYSEHDSAWVKSELLPNLEKENIRICLHERNFVPGKSIIENIINCIEKSYKSIFILSPNFVQSEWCHYELYFAHHNLFHKGSDNLILILLEPIPQYSIPNSYHKLKALMARRTYLEWPKEKRKHGLFWASLRVSINIKLTEQAKEVCHTQIQNILTTSAF</sequence>
<evidence type="ECO:0000256" key="5">
    <source>
        <dbReference type="ARBA" id="ARBA00022692"/>
    </source>
</evidence>
<dbReference type="OrthoDB" id="1081807at2759"/>
<dbReference type="SMART" id="SM00255">
    <property type="entry name" value="TIR"/>
    <property type="match status" value="1"/>
</dbReference>
<dbReference type="Gene3D" id="3.40.50.10140">
    <property type="entry name" value="Toll/interleukin-1 receptor homology (TIR) domain"/>
    <property type="match status" value="1"/>
</dbReference>
<dbReference type="RefSeq" id="XP_007522865.2">
    <property type="nucleotide sequence ID" value="XM_007522803.3"/>
</dbReference>
<dbReference type="PRINTS" id="PR01537">
    <property type="entry name" value="INTRLKN1R1F"/>
</dbReference>
<keyword evidence="11 17" id="KW-0472">Membrane</keyword>
<dbReference type="GO" id="GO:0006954">
    <property type="term" value="P:inflammatory response"/>
    <property type="evidence" value="ECO:0007669"/>
    <property type="project" value="UniProtKB-UniRule"/>
</dbReference>
<keyword evidence="3 15" id="KW-0399">Innate immunity</keyword>
<dbReference type="SMART" id="SM00365">
    <property type="entry name" value="LRR_SD22"/>
    <property type="match status" value="5"/>
</dbReference>
<dbReference type="GO" id="GO:0002224">
    <property type="term" value="P:toll-like receptor signaling pathway"/>
    <property type="evidence" value="ECO:0007669"/>
    <property type="project" value="InterPro"/>
</dbReference>
<keyword evidence="7" id="KW-0677">Repeat</keyword>
<dbReference type="Pfam" id="PF01463">
    <property type="entry name" value="LRRCT"/>
    <property type="match status" value="1"/>
</dbReference>
<keyword evidence="12 15" id="KW-0675">Receptor</keyword>
<keyword evidence="19" id="KW-1185">Reference proteome</keyword>
<evidence type="ECO:0000256" key="8">
    <source>
        <dbReference type="ARBA" id="ARBA00022859"/>
    </source>
</evidence>
<dbReference type="SMART" id="SM00369">
    <property type="entry name" value="LRR_TYP"/>
    <property type="match status" value="5"/>
</dbReference>
<name>A0A1S2ZQ76_ERIEU</name>
<feature type="disulfide bond" evidence="16">
    <location>
        <begin position="423"/>
        <end position="446"/>
    </location>
</feature>
<protein>
    <recommendedName>
        <fullName evidence="15">Toll-like receptor 1</fullName>
    </recommendedName>
</protein>
<feature type="transmembrane region" description="Helical" evidence="17">
    <location>
        <begin position="585"/>
        <end position="614"/>
    </location>
</feature>
<dbReference type="GO" id="GO:0071723">
    <property type="term" value="F:lipopeptide binding"/>
    <property type="evidence" value="ECO:0007669"/>
    <property type="project" value="TreeGrafter"/>
</dbReference>
<evidence type="ECO:0000256" key="11">
    <source>
        <dbReference type="ARBA" id="ARBA00023136"/>
    </source>
</evidence>
<dbReference type="CTD" id="7096"/>
<keyword evidence="6" id="KW-0732">Signal</keyword>
<feature type="transmembrane region" description="Helical" evidence="17">
    <location>
        <begin position="7"/>
        <end position="25"/>
    </location>
</feature>
<dbReference type="Pfam" id="PF01582">
    <property type="entry name" value="TIR"/>
    <property type="match status" value="1"/>
</dbReference>
<evidence type="ECO:0000256" key="17">
    <source>
        <dbReference type="RuleBase" id="RU363040"/>
    </source>
</evidence>